<comment type="caution">
    <text evidence="4">The sequence shown here is derived from an EMBL/GenBank/DDBJ whole genome shotgun (WGS) entry which is preliminary data.</text>
</comment>
<dbReference type="InterPro" id="IPR013105">
    <property type="entry name" value="TPR_2"/>
</dbReference>
<keyword evidence="1" id="KW-0677">Repeat</keyword>
<evidence type="ECO:0000256" key="2">
    <source>
        <dbReference type="ARBA" id="ARBA00022803"/>
    </source>
</evidence>
<sequence>MTAEEFYMEGREFQRAGNWQEAIRCYNEAIALDAECAAVEAKRMVMDILNFYNKDMYNP</sequence>
<keyword evidence="5" id="KW-1185">Reference proteome</keyword>
<organism evidence="4 5">
    <name type="scientific">Prevotella pectinovora</name>
    <dbReference type="NCBI Taxonomy" id="1602169"/>
    <lineage>
        <taxon>Bacteria</taxon>
        <taxon>Pseudomonadati</taxon>
        <taxon>Bacteroidota</taxon>
        <taxon>Bacteroidia</taxon>
        <taxon>Bacteroidales</taxon>
        <taxon>Prevotellaceae</taxon>
        <taxon>Prevotella</taxon>
    </lineage>
</organism>
<evidence type="ECO:0000256" key="3">
    <source>
        <dbReference type="PROSITE-ProRule" id="PRU00339"/>
    </source>
</evidence>
<feature type="repeat" description="TPR" evidence="3">
    <location>
        <begin position="3"/>
        <end position="36"/>
    </location>
</feature>
<dbReference type="Pfam" id="PF07719">
    <property type="entry name" value="TPR_2"/>
    <property type="match status" value="1"/>
</dbReference>
<reference evidence="4 5" key="1">
    <citation type="submission" date="2015-01" db="EMBL/GenBank/DDBJ databases">
        <title>Comparative genomics of non-oral Prevotella species.</title>
        <authorList>
            <person name="Accetto T."/>
            <person name="Nograsek B."/>
            <person name="Avgustin G."/>
        </authorList>
    </citation>
    <scope>NUCLEOTIDE SEQUENCE [LARGE SCALE GENOMIC DNA]</scope>
    <source>
        <strain evidence="4 5">P5-119</strain>
    </source>
</reference>
<accession>A0A0D0IX38</accession>
<dbReference type="Proteomes" id="UP000032046">
    <property type="component" value="Unassembled WGS sequence"/>
</dbReference>
<dbReference type="InterPro" id="IPR011990">
    <property type="entry name" value="TPR-like_helical_dom_sf"/>
</dbReference>
<dbReference type="SMART" id="SM00028">
    <property type="entry name" value="TPR"/>
    <property type="match status" value="1"/>
</dbReference>
<dbReference type="EMBL" id="JXQK01000008">
    <property type="protein sequence ID" value="KIP64939.1"/>
    <property type="molecule type" value="Genomic_DNA"/>
</dbReference>
<dbReference type="OrthoDB" id="1122525at2"/>
<dbReference type="STRING" id="1602171.ST44_00670"/>
<gene>
    <name evidence="4" type="ORF">ST44_00670</name>
</gene>
<name>A0A0D0IX38_9BACT</name>
<proteinExistence type="predicted"/>
<dbReference type="SUPFAM" id="SSF48452">
    <property type="entry name" value="TPR-like"/>
    <property type="match status" value="1"/>
</dbReference>
<protein>
    <submittedName>
        <fullName evidence="4">Tetratricopeptide repeat protein</fullName>
    </submittedName>
</protein>
<keyword evidence="2 3" id="KW-0802">TPR repeat</keyword>
<evidence type="ECO:0000313" key="5">
    <source>
        <dbReference type="Proteomes" id="UP000032046"/>
    </source>
</evidence>
<evidence type="ECO:0000256" key="1">
    <source>
        <dbReference type="ARBA" id="ARBA00022737"/>
    </source>
</evidence>
<dbReference type="GeneID" id="93483831"/>
<dbReference type="InterPro" id="IPR019734">
    <property type="entry name" value="TPR_rpt"/>
</dbReference>
<dbReference type="RefSeq" id="WP_022316206.1">
    <property type="nucleotide sequence ID" value="NZ_DAIPDX010000012.1"/>
</dbReference>
<dbReference type="Gene3D" id="1.25.40.10">
    <property type="entry name" value="Tetratricopeptide repeat domain"/>
    <property type="match status" value="1"/>
</dbReference>
<dbReference type="PROSITE" id="PS50005">
    <property type="entry name" value="TPR"/>
    <property type="match status" value="1"/>
</dbReference>
<evidence type="ECO:0000313" key="4">
    <source>
        <dbReference type="EMBL" id="KIP64939.1"/>
    </source>
</evidence>
<dbReference type="AlphaFoldDB" id="A0A0D0IX38"/>